<dbReference type="Proteomes" id="UP000283786">
    <property type="component" value="Chromosome"/>
</dbReference>
<dbReference type="AlphaFoldDB" id="A0A418SEA3"/>
<sequence length="175" mass="19642">MYPWDSILELLDLRSFSNLWFWMVLGGLWIVVSHWVLGVPYGLVLTAQRDGGEAEDDLRDLLGLRVKALLRMGETAGVLSVGMISFFLTMLALLGFVYWVEFAQAVFLLLLPLVPVLLLSLRTARKLAHEQPEAETIYLRLRRLRTAVQAIGLIAVLITTTWGMYVNASLGVMGH</sequence>
<accession>A0A418SEA3</accession>
<reference evidence="1 2" key="1">
    <citation type="submission" date="2020-08" db="EMBL/GenBank/DDBJ databases">
        <title>Genome sequence of Rhodobacteraceae bacterium Lw-13e.</title>
        <authorList>
            <person name="Poehlein A."/>
            <person name="Wolter L."/>
            <person name="Daniel R."/>
            <person name="Brinkhoff T."/>
        </authorList>
    </citation>
    <scope>NUCLEOTIDE SEQUENCE [LARGE SCALE GENOMIC DNA]</scope>
    <source>
        <strain evidence="1 2">Lw-13e</strain>
    </source>
</reference>
<gene>
    <name evidence="1" type="ORF">PSAL_008490</name>
</gene>
<dbReference type="RefSeq" id="WP_231388610.1">
    <property type="nucleotide sequence ID" value="NZ_CP060436.1"/>
</dbReference>
<organism evidence="1 2">
    <name type="scientific">Pseudooceanicola algae</name>
    <dbReference type="NCBI Taxonomy" id="1537215"/>
    <lineage>
        <taxon>Bacteria</taxon>
        <taxon>Pseudomonadati</taxon>
        <taxon>Pseudomonadota</taxon>
        <taxon>Alphaproteobacteria</taxon>
        <taxon>Rhodobacterales</taxon>
        <taxon>Paracoccaceae</taxon>
        <taxon>Pseudooceanicola</taxon>
    </lineage>
</organism>
<protein>
    <recommendedName>
        <fullName evidence="3">Component of SufBCD complex</fullName>
    </recommendedName>
</protein>
<name>A0A418SEA3_9RHOB</name>
<dbReference type="KEGG" id="palw:PSAL_008490"/>
<evidence type="ECO:0000313" key="1">
    <source>
        <dbReference type="EMBL" id="QPM89627.1"/>
    </source>
</evidence>
<evidence type="ECO:0008006" key="3">
    <source>
        <dbReference type="Google" id="ProtNLM"/>
    </source>
</evidence>
<dbReference type="EMBL" id="CP060436">
    <property type="protein sequence ID" value="QPM89627.1"/>
    <property type="molecule type" value="Genomic_DNA"/>
</dbReference>
<proteinExistence type="predicted"/>
<evidence type="ECO:0000313" key="2">
    <source>
        <dbReference type="Proteomes" id="UP000283786"/>
    </source>
</evidence>
<keyword evidence="2" id="KW-1185">Reference proteome</keyword>